<dbReference type="PANTHER" id="PTHR21477:SF13">
    <property type="entry name" value="KIAA0930"/>
    <property type="match status" value="1"/>
</dbReference>
<keyword evidence="3" id="KW-1185">Reference proteome</keyword>
<dbReference type="Pfam" id="PF09741">
    <property type="entry name" value="DUF2045"/>
    <property type="match status" value="1"/>
</dbReference>
<sequence>MEHGSANYGISQASTNAGFSHEDAEEDWVHIERELDTVHFQHTEGTAENGHHDVTRQPQHVSYDWERDTIMQQQASHSAAVLPEETPSRYELISIVRKHSTFLKNLDTDDANKGYNNALDMRFWRELVDMFFVRGMINSKDRPDDDLVFFVHHLSPKEQTDLQPYFVRRWCSQLEKVIGDNADEVDWHRSFYLNLIAHTTYTLTVAICKREALQNRQKTVNSAIAPVYQISKTVYASPSRVNFQTNMSKGFETVPAYPDICFTIDDYDDTFEEVVLVEPDHCYCVFLNADGGAAFCTKDLEGGVANRISPETYLLGDPQSSGNTKLTLFSGFVSYDMVRSAFEGGRSKIRGFLVAASSARSERLIMHGPGGRGEVEVSVSGLPDESVQPFSSSLWGSTHGTRIGSIVRKAAITALLAAKQPYVHSSSVRNDVGSLPLRCCLMSLSLPWDALAHDLLFKDLPNDS</sequence>
<dbReference type="OMA" id="ICSHQAL"/>
<dbReference type="Proteomes" id="UP000825935">
    <property type="component" value="Chromosome 30"/>
</dbReference>
<evidence type="ECO:0000313" key="3">
    <source>
        <dbReference type="Proteomes" id="UP000825935"/>
    </source>
</evidence>
<evidence type="ECO:0000313" key="2">
    <source>
        <dbReference type="EMBL" id="KAH7289546.1"/>
    </source>
</evidence>
<dbReference type="InterPro" id="IPR019141">
    <property type="entry name" value="DUF2045"/>
</dbReference>
<feature type="compositionally biased region" description="Polar residues" evidence="1">
    <location>
        <begin position="8"/>
        <end position="18"/>
    </location>
</feature>
<feature type="region of interest" description="Disordered" evidence="1">
    <location>
        <begin position="1"/>
        <end position="20"/>
    </location>
</feature>
<accession>A0A8T2QZV7</accession>
<dbReference type="AlphaFoldDB" id="A0A8T2QZV7"/>
<dbReference type="PANTHER" id="PTHR21477">
    <property type="entry name" value="ZGC:172139"/>
    <property type="match status" value="1"/>
</dbReference>
<dbReference type="EMBL" id="CM035435">
    <property type="protein sequence ID" value="KAH7289545.1"/>
    <property type="molecule type" value="Genomic_DNA"/>
</dbReference>
<evidence type="ECO:0000256" key="1">
    <source>
        <dbReference type="SAM" id="MobiDB-lite"/>
    </source>
</evidence>
<name>A0A8T2QZV7_CERRI</name>
<gene>
    <name evidence="2" type="ORF">KP509_30G008100</name>
</gene>
<protein>
    <submittedName>
        <fullName evidence="2">Uncharacterized protein</fullName>
    </submittedName>
</protein>
<organism evidence="2 3">
    <name type="scientific">Ceratopteris richardii</name>
    <name type="common">Triangle waterfern</name>
    <dbReference type="NCBI Taxonomy" id="49495"/>
    <lineage>
        <taxon>Eukaryota</taxon>
        <taxon>Viridiplantae</taxon>
        <taxon>Streptophyta</taxon>
        <taxon>Embryophyta</taxon>
        <taxon>Tracheophyta</taxon>
        <taxon>Polypodiopsida</taxon>
        <taxon>Polypodiidae</taxon>
        <taxon>Polypodiales</taxon>
        <taxon>Pteridineae</taxon>
        <taxon>Pteridaceae</taxon>
        <taxon>Parkerioideae</taxon>
        <taxon>Ceratopteris</taxon>
    </lineage>
</organism>
<comment type="caution">
    <text evidence="2">The sequence shown here is derived from an EMBL/GenBank/DDBJ whole genome shotgun (WGS) entry which is preliminary data.</text>
</comment>
<proteinExistence type="predicted"/>
<dbReference type="EMBL" id="CM035435">
    <property type="protein sequence ID" value="KAH7289546.1"/>
    <property type="molecule type" value="Genomic_DNA"/>
</dbReference>
<dbReference type="OrthoDB" id="1906921at2759"/>
<reference evidence="2" key="1">
    <citation type="submission" date="2021-08" db="EMBL/GenBank/DDBJ databases">
        <title>WGS assembly of Ceratopteris richardii.</title>
        <authorList>
            <person name="Marchant D.B."/>
            <person name="Chen G."/>
            <person name="Jenkins J."/>
            <person name="Shu S."/>
            <person name="Leebens-Mack J."/>
            <person name="Grimwood J."/>
            <person name="Schmutz J."/>
            <person name="Soltis P."/>
            <person name="Soltis D."/>
            <person name="Chen Z.-H."/>
        </authorList>
    </citation>
    <scope>NUCLEOTIDE SEQUENCE</scope>
    <source>
        <strain evidence="2">Whitten #5841</strain>
        <tissue evidence="2">Leaf</tissue>
    </source>
</reference>